<feature type="non-terminal residue" evidence="1">
    <location>
        <position position="91"/>
    </location>
</feature>
<evidence type="ECO:0000313" key="1">
    <source>
        <dbReference type="EMBL" id="GMR57306.1"/>
    </source>
</evidence>
<protein>
    <submittedName>
        <fullName evidence="1">Uncharacterized protein</fullName>
    </submittedName>
</protein>
<dbReference type="EMBL" id="BTRK01000006">
    <property type="protein sequence ID" value="GMR57306.1"/>
    <property type="molecule type" value="Genomic_DNA"/>
</dbReference>
<feature type="non-terminal residue" evidence="1">
    <location>
        <position position="1"/>
    </location>
</feature>
<dbReference type="AlphaFoldDB" id="A0AAN5D5M2"/>
<sequence>LTPPNSASRRESRRVTSLAISASLLIAASILTESHSRITCPNVSASRTASSSESSECFSSASLHLCTSTLLPSLNASSITSSSLSSSLSSS</sequence>
<keyword evidence="2" id="KW-1185">Reference proteome</keyword>
<gene>
    <name evidence="1" type="ORF">PMAYCL1PPCAC_27501</name>
</gene>
<accession>A0AAN5D5M2</accession>
<evidence type="ECO:0000313" key="2">
    <source>
        <dbReference type="Proteomes" id="UP001328107"/>
    </source>
</evidence>
<comment type="caution">
    <text evidence="1">The sequence shown here is derived from an EMBL/GenBank/DDBJ whole genome shotgun (WGS) entry which is preliminary data.</text>
</comment>
<proteinExistence type="predicted"/>
<dbReference type="Proteomes" id="UP001328107">
    <property type="component" value="Unassembled WGS sequence"/>
</dbReference>
<organism evidence="1 2">
    <name type="scientific">Pristionchus mayeri</name>
    <dbReference type="NCBI Taxonomy" id="1317129"/>
    <lineage>
        <taxon>Eukaryota</taxon>
        <taxon>Metazoa</taxon>
        <taxon>Ecdysozoa</taxon>
        <taxon>Nematoda</taxon>
        <taxon>Chromadorea</taxon>
        <taxon>Rhabditida</taxon>
        <taxon>Rhabditina</taxon>
        <taxon>Diplogasteromorpha</taxon>
        <taxon>Diplogasteroidea</taxon>
        <taxon>Neodiplogasteridae</taxon>
        <taxon>Pristionchus</taxon>
    </lineage>
</organism>
<name>A0AAN5D5M2_9BILA</name>
<reference evidence="2" key="1">
    <citation type="submission" date="2022-10" db="EMBL/GenBank/DDBJ databases">
        <title>Genome assembly of Pristionchus species.</title>
        <authorList>
            <person name="Yoshida K."/>
            <person name="Sommer R.J."/>
        </authorList>
    </citation>
    <scope>NUCLEOTIDE SEQUENCE [LARGE SCALE GENOMIC DNA]</scope>
    <source>
        <strain evidence="2">RS5460</strain>
    </source>
</reference>